<gene>
    <name evidence="3" type="ORF">RM445_04190</name>
</gene>
<dbReference type="EMBL" id="JAVREJ010000002">
    <property type="protein sequence ID" value="MDT0348719.1"/>
    <property type="molecule type" value="Genomic_DNA"/>
</dbReference>
<feature type="compositionally biased region" description="Basic and acidic residues" evidence="1">
    <location>
        <begin position="304"/>
        <end position="319"/>
    </location>
</feature>
<protein>
    <submittedName>
        <fullName evidence="3">DUF5336 domain-containing protein</fullName>
    </submittedName>
</protein>
<dbReference type="InterPro" id="IPR035166">
    <property type="entry name" value="DUF5336"/>
</dbReference>
<keyword evidence="4" id="KW-1185">Reference proteome</keyword>
<organism evidence="3 4">
    <name type="scientific">Pseudonocardia charpentierae</name>
    <dbReference type="NCBI Taxonomy" id="3075545"/>
    <lineage>
        <taxon>Bacteria</taxon>
        <taxon>Bacillati</taxon>
        <taxon>Actinomycetota</taxon>
        <taxon>Actinomycetes</taxon>
        <taxon>Pseudonocardiales</taxon>
        <taxon>Pseudonocardiaceae</taxon>
        <taxon>Pseudonocardia</taxon>
    </lineage>
</organism>
<keyword evidence="2" id="KW-0472">Membrane</keyword>
<evidence type="ECO:0000256" key="2">
    <source>
        <dbReference type="SAM" id="Phobius"/>
    </source>
</evidence>
<feature type="transmembrane region" description="Helical" evidence="2">
    <location>
        <begin position="85"/>
        <end position="105"/>
    </location>
</feature>
<accession>A0ABU2N625</accession>
<dbReference type="RefSeq" id="WP_311554654.1">
    <property type="nucleotide sequence ID" value="NZ_JAVREJ010000002.1"/>
</dbReference>
<reference evidence="4" key="1">
    <citation type="submission" date="2023-07" db="EMBL/GenBank/DDBJ databases">
        <title>30 novel species of actinomycetes from the DSMZ collection.</title>
        <authorList>
            <person name="Nouioui I."/>
        </authorList>
    </citation>
    <scope>NUCLEOTIDE SEQUENCE [LARGE SCALE GENOMIC DNA]</scope>
    <source>
        <strain evidence="4">DSM 45834</strain>
    </source>
</reference>
<dbReference type="Proteomes" id="UP001183202">
    <property type="component" value="Unassembled WGS sequence"/>
</dbReference>
<feature type="region of interest" description="Disordered" evidence="1">
    <location>
        <begin position="242"/>
        <end position="319"/>
    </location>
</feature>
<dbReference type="Pfam" id="PF17270">
    <property type="entry name" value="DUF5336"/>
    <property type="match status" value="1"/>
</dbReference>
<proteinExistence type="predicted"/>
<keyword evidence="2" id="KW-0812">Transmembrane</keyword>
<feature type="transmembrane region" description="Helical" evidence="2">
    <location>
        <begin position="111"/>
        <end position="137"/>
    </location>
</feature>
<keyword evidence="2" id="KW-1133">Transmembrane helix</keyword>
<name>A0ABU2N625_9PSEU</name>
<sequence length="319" mass="31419">MTRNAETPETPDPDAPASPTESARKGQPGPVAELGLVAAGLGFVIYLVTFVATVGGGSSSPVVPLLLGGGLLAGSVALPTVGGRVLAPAAVVTTTGALLLLRSVVGDGGSALVVGALVLALLEAAAAIGATLMQAGVVRSRPPKARKAAEATPFAGHPGGPQFPGQQYPGQPFPGTYPGAAPPAPNPGDQWTGEHAYAQNAQYGARYGVPGYPPPPPYGPAGYDSAGYDPALHHSEAPTVAVGAGTAGEAASPPRGTRPVTEPVPGTAEPGSGYRSAVEPGTGAFPGSGTGAHRAVPDPGAESDSEHTRTIPAVPDDKR</sequence>
<feature type="transmembrane region" description="Helical" evidence="2">
    <location>
        <begin position="34"/>
        <end position="55"/>
    </location>
</feature>
<feature type="transmembrane region" description="Helical" evidence="2">
    <location>
        <begin position="61"/>
        <end position="78"/>
    </location>
</feature>
<feature type="compositionally biased region" description="Low complexity" evidence="1">
    <location>
        <begin position="242"/>
        <end position="251"/>
    </location>
</feature>
<feature type="region of interest" description="Disordered" evidence="1">
    <location>
        <begin position="1"/>
        <end position="28"/>
    </location>
</feature>
<evidence type="ECO:0000256" key="1">
    <source>
        <dbReference type="SAM" id="MobiDB-lite"/>
    </source>
</evidence>
<comment type="caution">
    <text evidence="3">The sequence shown here is derived from an EMBL/GenBank/DDBJ whole genome shotgun (WGS) entry which is preliminary data.</text>
</comment>
<evidence type="ECO:0000313" key="3">
    <source>
        <dbReference type="EMBL" id="MDT0348719.1"/>
    </source>
</evidence>
<evidence type="ECO:0000313" key="4">
    <source>
        <dbReference type="Proteomes" id="UP001183202"/>
    </source>
</evidence>